<evidence type="ECO:0000256" key="1">
    <source>
        <dbReference type="ARBA" id="ARBA00004141"/>
    </source>
</evidence>
<dbReference type="Pfam" id="PF07690">
    <property type="entry name" value="MFS_1"/>
    <property type="match status" value="1"/>
</dbReference>
<protein>
    <recommendedName>
        <fullName evidence="11">Major facilitator superfamily (MFS) profile domain-containing protein</fullName>
    </recommendedName>
</protein>
<evidence type="ECO:0000313" key="10">
    <source>
        <dbReference type="Proteomes" id="UP001149163"/>
    </source>
</evidence>
<dbReference type="EMBL" id="JAPQKN010000004">
    <property type="protein sequence ID" value="KAJ5160815.1"/>
    <property type="molecule type" value="Genomic_DNA"/>
</dbReference>
<dbReference type="PANTHER" id="PTHR43791:SF36">
    <property type="entry name" value="TRANSPORTER, PUTATIVE (AFU_ORTHOLOGUE AFUA_6G08340)-RELATED"/>
    <property type="match status" value="1"/>
</dbReference>
<organism evidence="9 10">
    <name type="scientific">Penicillium canariense</name>
    <dbReference type="NCBI Taxonomy" id="189055"/>
    <lineage>
        <taxon>Eukaryota</taxon>
        <taxon>Fungi</taxon>
        <taxon>Dikarya</taxon>
        <taxon>Ascomycota</taxon>
        <taxon>Pezizomycotina</taxon>
        <taxon>Eurotiomycetes</taxon>
        <taxon>Eurotiomycetidae</taxon>
        <taxon>Eurotiales</taxon>
        <taxon>Aspergillaceae</taxon>
        <taxon>Penicillium</taxon>
    </lineage>
</organism>
<dbReference type="FunFam" id="1.20.1250.20:FF:000018">
    <property type="entry name" value="MFS transporter permease"/>
    <property type="match status" value="1"/>
</dbReference>
<evidence type="ECO:0000256" key="6">
    <source>
        <dbReference type="ARBA" id="ARBA00023136"/>
    </source>
</evidence>
<dbReference type="RefSeq" id="XP_056542372.1">
    <property type="nucleotide sequence ID" value="XM_056689943.1"/>
</dbReference>
<comment type="similarity">
    <text evidence="2">Belongs to the major facilitator superfamily.</text>
</comment>
<dbReference type="GeneID" id="81429119"/>
<dbReference type="FunFam" id="1.20.1250.20:FF:000013">
    <property type="entry name" value="MFS general substrate transporter"/>
    <property type="match status" value="1"/>
</dbReference>
<keyword evidence="10" id="KW-1185">Reference proteome</keyword>
<feature type="transmembrane region" description="Helical" evidence="8">
    <location>
        <begin position="376"/>
        <end position="392"/>
    </location>
</feature>
<feature type="compositionally biased region" description="Basic and acidic residues" evidence="7">
    <location>
        <begin position="1"/>
        <end position="26"/>
    </location>
</feature>
<reference evidence="9" key="1">
    <citation type="submission" date="2022-11" db="EMBL/GenBank/DDBJ databases">
        <authorList>
            <person name="Petersen C."/>
        </authorList>
    </citation>
    <scope>NUCLEOTIDE SEQUENCE</scope>
    <source>
        <strain evidence="9">IBT 26290</strain>
    </source>
</reference>
<comment type="caution">
    <text evidence="9">The sequence shown here is derived from an EMBL/GenBank/DDBJ whole genome shotgun (WGS) entry which is preliminary data.</text>
</comment>
<evidence type="ECO:0000256" key="4">
    <source>
        <dbReference type="ARBA" id="ARBA00022692"/>
    </source>
</evidence>
<evidence type="ECO:0000256" key="3">
    <source>
        <dbReference type="ARBA" id="ARBA00022448"/>
    </source>
</evidence>
<dbReference type="PANTHER" id="PTHR43791">
    <property type="entry name" value="PERMEASE-RELATED"/>
    <property type="match status" value="1"/>
</dbReference>
<dbReference type="AlphaFoldDB" id="A0A9W9I0B1"/>
<evidence type="ECO:0000256" key="8">
    <source>
        <dbReference type="SAM" id="Phobius"/>
    </source>
</evidence>
<evidence type="ECO:0000256" key="7">
    <source>
        <dbReference type="SAM" id="MobiDB-lite"/>
    </source>
</evidence>
<feature type="transmembrane region" description="Helical" evidence="8">
    <location>
        <begin position="98"/>
        <end position="115"/>
    </location>
</feature>
<feature type="transmembrane region" description="Helical" evidence="8">
    <location>
        <begin position="306"/>
        <end position="332"/>
    </location>
</feature>
<name>A0A9W9I0B1_9EURO</name>
<feature type="region of interest" description="Disordered" evidence="7">
    <location>
        <begin position="1"/>
        <end position="34"/>
    </location>
</feature>
<keyword evidence="5 8" id="KW-1133">Transmembrane helix</keyword>
<comment type="subcellular location">
    <subcellularLocation>
        <location evidence="1">Membrane</location>
        <topology evidence="1">Multi-pass membrane protein</topology>
    </subcellularLocation>
</comment>
<evidence type="ECO:0000256" key="2">
    <source>
        <dbReference type="ARBA" id="ARBA00008335"/>
    </source>
</evidence>
<keyword evidence="4 8" id="KW-0812">Transmembrane</keyword>
<feature type="transmembrane region" description="Helical" evidence="8">
    <location>
        <begin position="188"/>
        <end position="207"/>
    </location>
</feature>
<evidence type="ECO:0000313" key="9">
    <source>
        <dbReference type="EMBL" id="KAJ5160815.1"/>
    </source>
</evidence>
<feature type="transmembrane region" description="Helical" evidence="8">
    <location>
        <begin position="437"/>
        <end position="455"/>
    </location>
</feature>
<dbReference type="GO" id="GO:0016020">
    <property type="term" value="C:membrane"/>
    <property type="evidence" value="ECO:0007669"/>
    <property type="project" value="UniProtKB-SubCell"/>
</dbReference>
<feature type="transmembrane region" description="Helical" evidence="8">
    <location>
        <begin position="467"/>
        <end position="489"/>
    </location>
</feature>
<keyword evidence="6 8" id="KW-0472">Membrane</keyword>
<feature type="transmembrane region" description="Helical" evidence="8">
    <location>
        <begin position="404"/>
        <end position="425"/>
    </location>
</feature>
<keyword evidence="3" id="KW-0813">Transport</keyword>
<dbReference type="Gene3D" id="1.20.1250.20">
    <property type="entry name" value="MFS general substrate transporter like domains"/>
    <property type="match status" value="2"/>
</dbReference>
<feature type="transmembrane region" description="Helical" evidence="8">
    <location>
        <begin position="352"/>
        <end position="369"/>
    </location>
</feature>
<feature type="transmembrane region" description="Helical" evidence="8">
    <location>
        <begin position="157"/>
        <end position="176"/>
    </location>
</feature>
<dbReference type="Proteomes" id="UP001149163">
    <property type="component" value="Unassembled WGS sequence"/>
</dbReference>
<gene>
    <name evidence="9" type="ORF">N7482_007819</name>
</gene>
<dbReference type="OrthoDB" id="2985014at2759"/>
<dbReference type="SUPFAM" id="SSF103473">
    <property type="entry name" value="MFS general substrate transporter"/>
    <property type="match status" value="1"/>
</dbReference>
<feature type="transmembrane region" description="Helical" evidence="8">
    <location>
        <begin position="219"/>
        <end position="239"/>
    </location>
</feature>
<reference evidence="9" key="2">
    <citation type="journal article" date="2023" name="IMA Fungus">
        <title>Comparative genomic study of the Penicillium genus elucidates a diverse pangenome and 15 lateral gene transfer events.</title>
        <authorList>
            <person name="Petersen C."/>
            <person name="Sorensen T."/>
            <person name="Nielsen M.R."/>
            <person name="Sondergaard T.E."/>
            <person name="Sorensen J.L."/>
            <person name="Fitzpatrick D.A."/>
            <person name="Frisvad J.C."/>
            <person name="Nielsen K.L."/>
        </authorList>
    </citation>
    <scope>NUCLEOTIDE SEQUENCE</scope>
    <source>
        <strain evidence="9">IBT 26290</strain>
    </source>
</reference>
<evidence type="ECO:0000256" key="5">
    <source>
        <dbReference type="ARBA" id="ARBA00022989"/>
    </source>
</evidence>
<dbReference type="InterPro" id="IPR011701">
    <property type="entry name" value="MFS"/>
</dbReference>
<proteinExistence type="inferred from homology"/>
<evidence type="ECO:0008006" key="11">
    <source>
        <dbReference type="Google" id="ProtNLM"/>
    </source>
</evidence>
<accession>A0A9W9I0B1</accession>
<sequence>MGFFGKKDAPEDEISRAPDQDLEKTVPAHQESGPVQPLAMNATTIDPELERRVLRKLDWHVPTLMGFFYLLAFLDRSNIGNAKIAGMAEDLNLTGNRYSWLLTIFYISYTVFEFQALMWKIVKPHQWAAFVVFSWGLVATCQAGVKNWQGMMALRFLMGIFEAGFGPGVPYLLSFFYRRHELGLRCGLFLSAAPLANTFAGALAYGITSGHSALANWRLLFLVEGLPVCAAAILAWFYVPDKPSSAKFLTEEEKEVARMRALQQSGDAERAGKIQWKELLETLLDAKAWFTAVRIPIQYTDQIVDVLILFAFSFFQLMYFSCNVSFSSLPVFLPTILKEMGFTAINAQGLTAPPFFASFLCTIATTWVADRIQQRGLMIAGLSAIGGVGYLLCATCKSVGVRYFGVFLAACGVFPSIANILPWVLNNQGSDTRRGGGIILLNIIGQCGPFLGTNVFPDNQAPRFIKGMSICAAFMFFTTLLALCLRFLLVWENRQLDKKYGPRVEADPTKSEVAAEDNYGASFRNVL</sequence>
<dbReference type="GO" id="GO:0022857">
    <property type="term" value="F:transmembrane transporter activity"/>
    <property type="evidence" value="ECO:0007669"/>
    <property type="project" value="InterPro"/>
</dbReference>
<dbReference type="InterPro" id="IPR036259">
    <property type="entry name" value="MFS_trans_sf"/>
</dbReference>